<dbReference type="InterPro" id="IPR029052">
    <property type="entry name" value="Metallo-depent_PP-like"/>
</dbReference>
<reference evidence="1" key="1">
    <citation type="journal article" date="2014" name="Front. Microbiol.">
        <title>High frequency of phylogenetically diverse reductive dehalogenase-homologous genes in deep subseafloor sedimentary metagenomes.</title>
        <authorList>
            <person name="Kawai M."/>
            <person name="Futagami T."/>
            <person name="Toyoda A."/>
            <person name="Takaki Y."/>
            <person name="Nishi S."/>
            <person name="Hori S."/>
            <person name="Arai W."/>
            <person name="Tsubouchi T."/>
            <person name="Morono Y."/>
            <person name="Uchiyama I."/>
            <person name="Ito T."/>
            <person name="Fujiyama A."/>
            <person name="Inagaki F."/>
            <person name="Takami H."/>
        </authorList>
    </citation>
    <scope>NUCLEOTIDE SEQUENCE</scope>
    <source>
        <strain evidence="1">Expedition CK06-06</strain>
    </source>
</reference>
<evidence type="ECO:0000313" key="1">
    <source>
        <dbReference type="EMBL" id="GAH58044.1"/>
    </source>
</evidence>
<evidence type="ECO:0008006" key="2">
    <source>
        <dbReference type="Google" id="ProtNLM"/>
    </source>
</evidence>
<feature type="non-terminal residue" evidence="1">
    <location>
        <position position="1"/>
    </location>
</feature>
<organism evidence="1">
    <name type="scientific">marine sediment metagenome</name>
    <dbReference type="NCBI Taxonomy" id="412755"/>
    <lineage>
        <taxon>unclassified sequences</taxon>
        <taxon>metagenomes</taxon>
        <taxon>ecological metagenomes</taxon>
    </lineage>
</organism>
<accession>X1HW56</accession>
<protein>
    <recommendedName>
        <fullName evidence="2">Calcineurin-like phosphoesterase domain-containing protein</fullName>
    </recommendedName>
</protein>
<dbReference type="Gene3D" id="3.60.21.10">
    <property type="match status" value="1"/>
</dbReference>
<comment type="caution">
    <text evidence="1">The sequence shown here is derived from an EMBL/GenBank/DDBJ whole genome shotgun (WGS) entry which is preliminary data.</text>
</comment>
<name>X1HW56_9ZZZZ</name>
<gene>
    <name evidence="1" type="ORF">S03H2_34736</name>
</gene>
<sequence length="75" mass="8663">GHEHNYQRYHDSGLNWTHIVSGGGGADLSERCTRYPLNFSASLYHYMVWEVTGNSSYVQTFNLNNEIIDSFKLYT</sequence>
<dbReference type="EMBL" id="BARU01021213">
    <property type="protein sequence ID" value="GAH58044.1"/>
    <property type="molecule type" value="Genomic_DNA"/>
</dbReference>
<dbReference type="SUPFAM" id="SSF56300">
    <property type="entry name" value="Metallo-dependent phosphatases"/>
    <property type="match status" value="1"/>
</dbReference>
<dbReference type="AlphaFoldDB" id="X1HW56"/>
<proteinExistence type="predicted"/>